<sequence>MRFFTLQACIGSDIAQQKGIDNTPTPEVEACIVETVEQLLDPLSEAWEAYCRSNRLGVSGIDITSGYRCVQLNGMVGASSTSAHCRGYAFDLVPANGKMREFKRFCRDYLADKAFDQLISVEEDNGIPRWIHVGYKHPDGHSQRRQFISQVNGKYKAMTD</sequence>
<feature type="domain" description="Peptidase M15A C-terminal" evidence="1">
    <location>
        <begin position="17"/>
        <end position="111"/>
    </location>
</feature>
<reference evidence="2" key="2">
    <citation type="journal article" date="2021" name="PeerJ">
        <title>Extensive microbial diversity within the chicken gut microbiome revealed by metagenomics and culture.</title>
        <authorList>
            <person name="Gilroy R."/>
            <person name="Ravi A."/>
            <person name="Getino M."/>
            <person name="Pursley I."/>
            <person name="Horton D.L."/>
            <person name="Alikhan N.F."/>
            <person name="Baker D."/>
            <person name="Gharbi K."/>
            <person name="Hall N."/>
            <person name="Watson M."/>
            <person name="Adriaenssens E.M."/>
            <person name="Foster-Nyarko E."/>
            <person name="Jarju S."/>
            <person name="Secka A."/>
            <person name="Antonio M."/>
            <person name="Oren A."/>
            <person name="Chaudhuri R.R."/>
            <person name="La Ragione R."/>
            <person name="Hildebrand F."/>
            <person name="Pallen M.J."/>
        </authorList>
    </citation>
    <scope>NUCLEOTIDE SEQUENCE</scope>
    <source>
        <strain evidence="2">CHK158-818</strain>
    </source>
</reference>
<dbReference type="Proteomes" id="UP000824112">
    <property type="component" value="Unassembled WGS sequence"/>
</dbReference>
<dbReference type="EMBL" id="DVNA01000111">
    <property type="protein sequence ID" value="HIU55106.1"/>
    <property type="molecule type" value="Genomic_DNA"/>
</dbReference>
<evidence type="ECO:0000313" key="2">
    <source>
        <dbReference type="EMBL" id="HIU55106.1"/>
    </source>
</evidence>
<reference evidence="2" key="1">
    <citation type="submission" date="2020-10" db="EMBL/GenBank/DDBJ databases">
        <authorList>
            <person name="Gilroy R."/>
        </authorList>
    </citation>
    <scope>NUCLEOTIDE SEQUENCE</scope>
    <source>
        <strain evidence="2">CHK158-818</strain>
    </source>
</reference>
<dbReference type="Gene3D" id="3.30.1380.10">
    <property type="match status" value="1"/>
</dbReference>
<evidence type="ECO:0000313" key="3">
    <source>
        <dbReference type="Proteomes" id="UP000824112"/>
    </source>
</evidence>
<comment type="caution">
    <text evidence="2">The sequence shown here is derived from an EMBL/GenBank/DDBJ whole genome shotgun (WGS) entry which is preliminary data.</text>
</comment>
<name>A0A9D1M7H3_9BACT</name>
<evidence type="ECO:0000259" key="1">
    <source>
        <dbReference type="Pfam" id="PF08291"/>
    </source>
</evidence>
<dbReference type="InterPro" id="IPR009045">
    <property type="entry name" value="Zn_M74/Hedgehog-like"/>
</dbReference>
<proteinExistence type="predicted"/>
<accession>A0A9D1M7H3</accession>
<protein>
    <submittedName>
        <fullName evidence="2">Peptidase M15A</fullName>
    </submittedName>
</protein>
<organism evidence="2 3">
    <name type="scientific">Candidatus Gallibacteroides avistercoris</name>
    <dbReference type="NCBI Taxonomy" id="2840833"/>
    <lineage>
        <taxon>Bacteria</taxon>
        <taxon>Pseudomonadati</taxon>
        <taxon>Bacteroidota</taxon>
        <taxon>Bacteroidia</taxon>
        <taxon>Bacteroidales</taxon>
        <taxon>Bacteroidaceae</taxon>
        <taxon>Bacteroidaceae incertae sedis</taxon>
        <taxon>Candidatus Gallibacteroides</taxon>
    </lineage>
</organism>
<dbReference type="SUPFAM" id="SSF55166">
    <property type="entry name" value="Hedgehog/DD-peptidase"/>
    <property type="match status" value="1"/>
</dbReference>
<dbReference type="Pfam" id="PF08291">
    <property type="entry name" value="Peptidase_M15_3"/>
    <property type="match status" value="1"/>
</dbReference>
<gene>
    <name evidence="2" type="ORF">IAB03_04760</name>
</gene>
<dbReference type="AlphaFoldDB" id="A0A9D1M7H3"/>
<dbReference type="InterPro" id="IPR013230">
    <property type="entry name" value="Peptidase_M15A_C"/>
</dbReference>